<reference evidence="1 2" key="1">
    <citation type="submission" date="2018-03" db="EMBL/GenBank/DDBJ databases">
        <title>Genomic Encyclopedia of Archaeal and Bacterial Type Strains, Phase II (KMG-II): from individual species to whole genera.</title>
        <authorList>
            <person name="Goeker M."/>
        </authorList>
    </citation>
    <scope>NUCLEOTIDE SEQUENCE [LARGE SCALE GENOMIC DNA]</scope>
    <source>
        <strain evidence="1 2">DSM 28354</strain>
    </source>
</reference>
<gene>
    <name evidence="1" type="ORF">CLV58_109226</name>
</gene>
<evidence type="ECO:0000313" key="1">
    <source>
        <dbReference type="EMBL" id="PRY38499.1"/>
    </source>
</evidence>
<proteinExistence type="predicted"/>
<organism evidence="1 2">
    <name type="scientific">Spirosoma oryzae</name>
    <dbReference type="NCBI Taxonomy" id="1469603"/>
    <lineage>
        <taxon>Bacteria</taxon>
        <taxon>Pseudomonadati</taxon>
        <taxon>Bacteroidota</taxon>
        <taxon>Cytophagia</taxon>
        <taxon>Cytophagales</taxon>
        <taxon>Cytophagaceae</taxon>
        <taxon>Spirosoma</taxon>
    </lineage>
</organism>
<dbReference type="EMBL" id="PVTE01000009">
    <property type="protein sequence ID" value="PRY38499.1"/>
    <property type="molecule type" value="Genomic_DNA"/>
</dbReference>
<sequence length="66" mass="7869">MSYQDYNYLFISLLGSRYGLDLSDIGRDEYELSFTSIEAVEAELTWLEEKYDLTRIDQDHPYSLLY</sequence>
<evidence type="ECO:0000313" key="2">
    <source>
        <dbReference type="Proteomes" id="UP000238375"/>
    </source>
</evidence>
<comment type="caution">
    <text evidence="1">The sequence shown here is derived from an EMBL/GenBank/DDBJ whole genome shotgun (WGS) entry which is preliminary data.</text>
</comment>
<dbReference type="Proteomes" id="UP000238375">
    <property type="component" value="Unassembled WGS sequence"/>
</dbReference>
<dbReference type="AlphaFoldDB" id="A0A2T0SYN0"/>
<keyword evidence="2" id="KW-1185">Reference proteome</keyword>
<name>A0A2T0SYN0_9BACT</name>
<accession>A0A2T0SYN0</accession>
<protein>
    <submittedName>
        <fullName evidence="1">Uncharacterized protein</fullName>
    </submittedName>
</protein>
<dbReference type="RefSeq" id="WP_106138228.1">
    <property type="nucleotide sequence ID" value="NZ_PVTE01000009.1"/>
</dbReference>